<gene>
    <name evidence="7" type="ORF">H9645_00545</name>
</gene>
<protein>
    <submittedName>
        <fullName evidence="7">DUF1049 domain-containing protein</fullName>
    </submittedName>
</protein>
<evidence type="ECO:0000256" key="1">
    <source>
        <dbReference type="ARBA" id="ARBA00022475"/>
    </source>
</evidence>
<name>A0ABR8UET4_9GAMM</name>
<evidence type="ECO:0000259" key="6">
    <source>
        <dbReference type="Pfam" id="PF06305"/>
    </source>
</evidence>
<keyword evidence="4 5" id="KW-0472">Membrane</keyword>
<dbReference type="RefSeq" id="WP_191727797.1">
    <property type="nucleotide sequence ID" value="NZ_JACSQJ010000001.1"/>
</dbReference>
<comment type="caution">
    <text evidence="7">The sequence shown here is derived from an EMBL/GenBank/DDBJ whole genome shotgun (WGS) entry which is preliminary data.</text>
</comment>
<dbReference type="EMBL" id="JACSQJ010000001">
    <property type="protein sequence ID" value="MBD7986516.1"/>
    <property type="molecule type" value="Genomic_DNA"/>
</dbReference>
<evidence type="ECO:0000256" key="3">
    <source>
        <dbReference type="ARBA" id="ARBA00022989"/>
    </source>
</evidence>
<evidence type="ECO:0000256" key="5">
    <source>
        <dbReference type="SAM" id="Phobius"/>
    </source>
</evidence>
<evidence type="ECO:0000313" key="7">
    <source>
        <dbReference type="EMBL" id="MBD7986516.1"/>
    </source>
</evidence>
<dbReference type="Proteomes" id="UP000647183">
    <property type="component" value="Unassembled WGS sequence"/>
</dbReference>
<keyword evidence="3 5" id="KW-1133">Transmembrane helix</keyword>
<sequence length="82" mass="8421">MRPIRILIGMLCLATGVAVGALNPQVVELDLGLAVFHPTLGLALLATLLLGALAGGLATMASIVLPLRRRARTPTPNALDAD</sequence>
<evidence type="ECO:0000256" key="2">
    <source>
        <dbReference type="ARBA" id="ARBA00022692"/>
    </source>
</evidence>
<keyword evidence="8" id="KW-1185">Reference proteome</keyword>
<keyword evidence="2 5" id="KW-0812">Transmembrane</keyword>
<dbReference type="Pfam" id="PF06305">
    <property type="entry name" value="LapA_dom"/>
    <property type="match status" value="1"/>
</dbReference>
<dbReference type="InterPro" id="IPR010445">
    <property type="entry name" value="LapA_dom"/>
</dbReference>
<organism evidence="7 8">
    <name type="scientific">Luteimonas colneyensis</name>
    <dbReference type="NCBI Taxonomy" id="2762230"/>
    <lineage>
        <taxon>Bacteria</taxon>
        <taxon>Pseudomonadati</taxon>
        <taxon>Pseudomonadota</taxon>
        <taxon>Gammaproteobacteria</taxon>
        <taxon>Lysobacterales</taxon>
        <taxon>Lysobacteraceae</taxon>
        <taxon>Luteimonas</taxon>
    </lineage>
</organism>
<reference evidence="7 8" key="1">
    <citation type="submission" date="2020-08" db="EMBL/GenBank/DDBJ databases">
        <title>A Genomic Blueprint of the Chicken Gut Microbiome.</title>
        <authorList>
            <person name="Gilroy R."/>
            <person name="Ravi A."/>
            <person name="Getino M."/>
            <person name="Pursley I."/>
            <person name="Horton D.L."/>
            <person name="Alikhan N.-F."/>
            <person name="Baker D."/>
            <person name="Gharbi K."/>
            <person name="Hall N."/>
            <person name="Watson M."/>
            <person name="Adriaenssens E.M."/>
            <person name="Foster-Nyarko E."/>
            <person name="Jarju S."/>
            <person name="Secka A."/>
            <person name="Antonio M."/>
            <person name="Oren A."/>
            <person name="Chaudhuri R."/>
            <person name="La Ragione R.M."/>
            <person name="Hildebrand F."/>
            <person name="Pallen M.J."/>
        </authorList>
    </citation>
    <scope>NUCLEOTIDE SEQUENCE [LARGE SCALE GENOMIC DNA]</scope>
    <source>
        <strain evidence="7 8">Sa2BVA3</strain>
    </source>
</reference>
<feature type="transmembrane region" description="Helical" evidence="5">
    <location>
        <begin position="40"/>
        <end position="65"/>
    </location>
</feature>
<proteinExistence type="predicted"/>
<evidence type="ECO:0000313" key="8">
    <source>
        <dbReference type="Proteomes" id="UP000647183"/>
    </source>
</evidence>
<feature type="domain" description="Lipopolysaccharide assembly protein A" evidence="6">
    <location>
        <begin position="22"/>
        <end position="72"/>
    </location>
</feature>
<keyword evidence="1" id="KW-1003">Cell membrane</keyword>
<evidence type="ECO:0000256" key="4">
    <source>
        <dbReference type="ARBA" id="ARBA00023136"/>
    </source>
</evidence>
<accession>A0ABR8UET4</accession>